<dbReference type="PATRIC" id="fig|1703780.3.peg.1555"/>
<feature type="domain" description="Alpha-D-phosphohexomutase alpha/beta/alpha" evidence="9">
    <location>
        <begin position="4"/>
        <end position="128"/>
    </location>
</feature>
<dbReference type="InterPro" id="IPR005844">
    <property type="entry name" value="A-D-PHexomutase_a/b/a-I"/>
</dbReference>
<dbReference type="InterPro" id="IPR024086">
    <property type="entry name" value="GlmM_arc-type"/>
</dbReference>
<accession>A0A0S8GQH6</accession>
<evidence type="ECO:0000256" key="2">
    <source>
        <dbReference type="ARBA" id="ARBA00010231"/>
    </source>
</evidence>
<dbReference type="NCBIfam" id="TIGR03990">
    <property type="entry name" value="Arch_GlmM"/>
    <property type="match status" value="1"/>
</dbReference>
<dbReference type="InterPro" id="IPR005846">
    <property type="entry name" value="A-D-PHexomutase_a/b/a-III"/>
</dbReference>
<dbReference type="GO" id="GO:0005829">
    <property type="term" value="C:cytosol"/>
    <property type="evidence" value="ECO:0007669"/>
    <property type="project" value="TreeGrafter"/>
</dbReference>
<dbReference type="InterPro" id="IPR036900">
    <property type="entry name" value="A-D-PHexomutase_C_sf"/>
</dbReference>
<feature type="domain" description="Alpha-D-phosphohexomutase C-terminal" evidence="8">
    <location>
        <begin position="373"/>
        <end position="433"/>
    </location>
</feature>
<dbReference type="InterPro" id="IPR016055">
    <property type="entry name" value="A-D-PHexomutase_a/b/a-I/II/III"/>
</dbReference>
<reference evidence="12 13" key="1">
    <citation type="journal article" date="2015" name="Microbiome">
        <title>Genomic resolution of linkages in carbon, nitrogen, and sulfur cycling among widespread estuary sediment bacteria.</title>
        <authorList>
            <person name="Baker B.J."/>
            <person name="Lazar C.S."/>
            <person name="Teske A.P."/>
            <person name="Dick G.J."/>
        </authorList>
    </citation>
    <scope>NUCLEOTIDE SEQUENCE [LARGE SCALE GENOMIC DNA]</scope>
    <source>
        <strain evidence="12">SM23_60</strain>
    </source>
</reference>
<dbReference type="InterPro" id="IPR016066">
    <property type="entry name" value="A-D-PHexomutase_CS"/>
</dbReference>
<dbReference type="EMBL" id="LJUO01000001">
    <property type="protein sequence ID" value="KPK73882.1"/>
    <property type="molecule type" value="Genomic_DNA"/>
</dbReference>
<dbReference type="GO" id="GO:0000287">
    <property type="term" value="F:magnesium ion binding"/>
    <property type="evidence" value="ECO:0007669"/>
    <property type="project" value="InterPro"/>
</dbReference>
<gene>
    <name evidence="12" type="ORF">AMJ87_00085</name>
</gene>
<feature type="domain" description="Alpha-D-phosphohexomutase alpha/beta/alpha" evidence="11">
    <location>
        <begin position="254"/>
        <end position="359"/>
    </location>
</feature>
<dbReference type="PANTHER" id="PTHR42946">
    <property type="entry name" value="PHOSPHOHEXOSE MUTASE"/>
    <property type="match status" value="1"/>
</dbReference>
<dbReference type="Gene3D" id="3.30.310.50">
    <property type="entry name" value="Alpha-D-phosphohexomutase, C-terminal domain"/>
    <property type="match status" value="1"/>
</dbReference>
<proteinExistence type="inferred from homology"/>
<dbReference type="InterPro" id="IPR005843">
    <property type="entry name" value="A-D-PHexomutase_C"/>
</dbReference>
<dbReference type="PRINTS" id="PR00509">
    <property type="entry name" value="PGMPMM"/>
</dbReference>
<dbReference type="PROSITE" id="PS00710">
    <property type="entry name" value="PGM_PMM"/>
    <property type="match status" value="1"/>
</dbReference>
<dbReference type="Pfam" id="PF02879">
    <property type="entry name" value="PGM_PMM_II"/>
    <property type="match status" value="1"/>
</dbReference>
<feature type="domain" description="Alpha-D-phosphohexomutase alpha/beta/alpha" evidence="10">
    <location>
        <begin position="150"/>
        <end position="246"/>
    </location>
</feature>
<comment type="caution">
    <text evidence="12">The sequence shown here is derived from an EMBL/GenBank/DDBJ whole genome shotgun (WGS) entry which is preliminary data.</text>
</comment>
<dbReference type="GO" id="GO:0005975">
    <property type="term" value="P:carbohydrate metabolic process"/>
    <property type="evidence" value="ECO:0007669"/>
    <property type="project" value="InterPro"/>
</dbReference>
<keyword evidence="5 7" id="KW-0460">Magnesium</keyword>
<dbReference type="Proteomes" id="UP000051096">
    <property type="component" value="Unassembled WGS sequence"/>
</dbReference>
<evidence type="ECO:0000256" key="4">
    <source>
        <dbReference type="ARBA" id="ARBA00022723"/>
    </source>
</evidence>
<keyword evidence="4 7" id="KW-0479">Metal-binding</keyword>
<dbReference type="GO" id="GO:0009252">
    <property type="term" value="P:peptidoglycan biosynthetic process"/>
    <property type="evidence" value="ECO:0007669"/>
    <property type="project" value="TreeGrafter"/>
</dbReference>
<keyword evidence="3" id="KW-0597">Phosphoprotein</keyword>
<dbReference type="GO" id="GO:0008966">
    <property type="term" value="F:phosphoglucosamine mutase activity"/>
    <property type="evidence" value="ECO:0007669"/>
    <property type="project" value="InterPro"/>
</dbReference>
<evidence type="ECO:0008006" key="14">
    <source>
        <dbReference type="Google" id="ProtNLM"/>
    </source>
</evidence>
<dbReference type="SUPFAM" id="SSF53738">
    <property type="entry name" value="Phosphoglucomutase, first 3 domains"/>
    <property type="match status" value="3"/>
</dbReference>
<dbReference type="GO" id="GO:0004615">
    <property type="term" value="F:phosphomannomutase activity"/>
    <property type="evidence" value="ECO:0007669"/>
    <property type="project" value="TreeGrafter"/>
</dbReference>
<protein>
    <recommendedName>
        <fullName evidence="14">Phosphoglucosamine mutase</fullName>
    </recommendedName>
</protein>
<sequence>MPLIFSISGLRGVVDRDINSDVIFRYAHSFGKYLKAGSVVIGRDTRQSGKLFRRAVIKGLNSAGRPVIDLGIVPTPTVLFMVRRLKAAGGIVITASHNPVQWNALKFVSSKGLFLNRAEFKRFAKRIADDRNSGGRKEERAEVYASGLEEHIEKIVTSLKPVQTSLRVGVDAVNGAGSIGLPKALEEMGCKVYRLNCRFAPIFPRKPEPTRENIAALCRFVKSCKLDIGFACDPDCDRLSIVDDNGEAIGEENSLVLATDYVLSKKKGNVVTNLSTTALMDYVTEKHDARLYRTKVGEANVVSRMRSSKAVIGGEGNGGIIHPKINLTRDAMVGAALIVKLLVEQGKPLSAVMSGYPKYHMIKRKLMVSKDKFEEKKEIIVDAFRGKLDFSDGLKIVGRNYWLHIRPSQTEHLVRVIGESRDRTQIENYMTKVKNILYKT</sequence>
<dbReference type="Pfam" id="PF02878">
    <property type="entry name" value="PGM_PMM_I"/>
    <property type="match status" value="1"/>
</dbReference>
<evidence type="ECO:0000259" key="9">
    <source>
        <dbReference type="Pfam" id="PF02878"/>
    </source>
</evidence>
<evidence type="ECO:0000256" key="1">
    <source>
        <dbReference type="ARBA" id="ARBA00001946"/>
    </source>
</evidence>
<organism evidence="12 13">
    <name type="scientific">candidate division WOR_3 bacterium SM23_60</name>
    <dbReference type="NCBI Taxonomy" id="1703780"/>
    <lineage>
        <taxon>Bacteria</taxon>
        <taxon>Bacteria division WOR-3</taxon>
    </lineage>
</organism>
<evidence type="ECO:0000313" key="12">
    <source>
        <dbReference type="EMBL" id="KPK73882.1"/>
    </source>
</evidence>
<dbReference type="InterPro" id="IPR005845">
    <property type="entry name" value="A-D-PHexomutase_a/b/a-II"/>
</dbReference>
<dbReference type="InterPro" id="IPR005841">
    <property type="entry name" value="Alpha-D-phosphohexomutase_SF"/>
</dbReference>
<dbReference type="AlphaFoldDB" id="A0A0S8GQH6"/>
<comment type="cofactor">
    <cofactor evidence="1">
        <name>Mg(2+)</name>
        <dbReference type="ChEBI" id="CHEBI:18420"/>
    </cofactor>
</comment>
<dbReference type="PANTHER" id="PTHR42946:SF1">
    <property type="entry name" value="PHOSPHOGLUCOMUTASE (ALPHA-D-GLUCOSE-1,6-BISPHOSPHATE-DEPENDENT)"/>
    <property type="match status" value="1"/>
</dbReference>
<dbReference type="GO" id="GO:0006048">
    <property type="term" value="P:UDP-N-acetylglucosamine biosynthetic process"/>
    <property type="evidence" value="ECO:0007669"/>
    <property type="project" value="TreeGrafter"/>
</dbReference>
<dbReference type="Pfam" id="PF00408">
    <property type="entry name" value="PGM_PMM_IV"/>
    <property type="match status" value="1"/>
</dbReference>
<dbReference type="InterPro" id="IPR050060">
    <property type="entry name" value="Phosphoglucosamine_mutase"/>
</dbReference>
<comment type="similarity">
    <text evidence="2 7">Belongs to the phosphohexose mutase family.</text>
</comment>
<evidence type="ECO:0000259" key="8">
    <source>
        <dbReference type="Pfam" id="PF00408"/>
    </source>
</evidence>
<evidence type="ECO:0000259" key="11">
    <source>
        <dbReference type="Pfam" id="PF02880"/>
    </source>
</evidence>
<dbReference type="FunFam" id="3.40.120.10:FF:000001">
    <property type="entry name" value="Phosphoglucosamine mutase"/>
    <property type="match status" value="1"/>
</dbReference>
<evidence type="ECO:0000256" key="7">
    <source>
        <dbReference type="RuleBase" id="RU004326"/>
    </source>
</evidence>
<name>A0A0S8GQH6_UNCW3</name>
<dbReference type="Gene3D" id="3.40.120.10">
    <property type="entry name" value="Alpha-D-Glucose-1,6-Bisphosphate, subunit A, domain 3"/>
    <property type="match status" value="3"/>
</dbReference>
<evidence type="ECO:0000256" key="3">
    <source>
        <dbReference type="ARBA" id="ARBA00022553"/>
    </source>
</evidence>
<evidence type="ECO:0000256" key="5">
    <source>
        <dbReference type="ARBA" id="ARBA00022842"/>
    </source>
</evidence>
<evidence type="ECO:0000259" key="10">
    <source>
        <dbReference type="Pfam" id="PF02879"/>
    </source>
</evidence>
<dbReference type="SUPFAM" id="SSF55957">
    <property type="entry name" value="Phosphoglucomutase, C-terminal domain"/>
    <property type="match status" value="1"/>
</dbReference>
<evidence type="ECO:0000313" key="13">
    <source>
        <dbReference type="Proteomes" id="UP000051096"/>
    </source>
</evidence>
<dbReference type="Pfam" id="PF02880">
    <property type="entry name" value="PGM_PMM_III"/>
    <property type="match status" value="1"/>
</dbReference>
<evidence type="ECO:0000256" key="6">
    <source>
        <dbReference type="ARBA" id="ARBA00023235"/>
    </source>
</evidence>
<keyword evidence="6" id="KW-0413">Isomerase</keyword>